<organism evidence="2 3">
    <name type="scientific">Paraburkholderia strydomiana</name>
    <dbReference type="NCBI Taxonomy" id="1245417"/>
    <lineage>
        <taxon>Bacteria</taxon>
        <taxon>Pseudomonadati</taxon>
        <taxon>Pseudomonadota</taxon>
        <taxon>Betaproteobacteria</taxon>
        <taxon>Burkholderiales</taxon>
        <taxon>Burkholderiaceae</taxon>
        <taxon>Paraburkholderia</taxon>
    </lineage>
</organism>
<dbReference type="InterPro" id="IPR025421">
    <property type="entry name" value="DUF4148"/>
</dbReference>
<dbReference type="Proteomes" id="UP001629392">
    <property type="component" value="Unassembled WGS sequence"/>
</dbReference>
<dbReference type="RefSeq" id="WP_408150183.1">
    <property type="nucleotide sequence ID" value="NZ_JAQQCJ010000014.1"/>
</dbReference>
<accession>A0ABW9ENP8</accession>
<evidence type="ECO:0000313" key="2">
    <source>
        <dbReference type="EMBL" id="MFM0720724.1"/>
    </source>
</evidence>
<dbReference type="EMBL" id="JAQQCL010000033">
    <property type="protein sequence ID" value="MFM0720724.1"/>
    <property type="molecule type" value="Genomic_DNA"/>
</dbReference>
<protein>
    <submittedName>
        <fullName evidence="2">DUF4148 domain-containing protein</fullName>
    </submittedName>
</protein>
<keyword evidence="1" id="KW-0732">Signal</keyword>
<evidence type="ECO:0000256" key="1">
    <source>
        <dbReference type="SAM" id="SignalP"/>
    </source>
</evidence>
<feature type="chain" id="PRO_5045578058" evidence="1">
    <location>
        <begin position="22"/>
        <end position="92"/>
    </location>
</feature>
<comment type="caution">
    <text evidence="2">The sequence shown here is derived from an EMBL/GenBank/DDBJ whole genome shotgun (WGS) entry which is preliminary data.</text>
</comment>
<dbReference type="Pfam" id="PF13663">
    <property type="entry name" value="DUF4148"/>
    <property type="match status" value="1"/>
</dbReference>
<reference evidence="2 3" key="1">
    <citation type="journal article" date="2024" name="Chem. Sci.">
        <title>Discovery of megapolipeptins by genome mining of a Burkholderiales bacteria collection.</title>
        <authorList>
            <person name="Paulo B.S."/>
            <person name="Recchia M.J.J."/>
            <person name="Lee S."/>
            <person name="Fergusson C.H."/>
            <person name="Romanowski S.B."/>
            <person name="Hernandez A."/>
            <person name="Krull N."/>
            <person name="Liu D.Y."/>
            <person name="Cavanagh H."/>
            <person name="Bos A."/>
            <person name="Gray C.A."/>
            <person name="Murphy B.T."/>
            <person name="Linington R.G."/>
            <person name="Eustaquio A.S."/>
        </authorList>
    </citation>
    <scope>NUCLEOTIDE SEQUENCE [LARGE SCALE GENOMIC DNA]</scope>
    <source>
        <strain evidence="2 3">RL17-350-BIC-E</strain>
    </source>
</reference>
<keyword evidence="3" id="KW-1185">Reference proteome</keyword>
<gene>
    <name evidence="2" type="ORF">PQQ73_30870</name>
</gene>
<name>A0ABW9ENP8_9BURK</name>
<proteinExistence type="predicted"/>
<sequence>MKSLVRVVGALALAVPVISFAQGTQQTLTRAQVRAELVRAENAGYGPTAWADFPDGEIQAAEFRVAARRAAADPTGYGARWNRSAQSGDIAR</sequence>
<evidence type="ECO:0000313" key="3">
    <source>
        <dbReference type="Proteomes" id="UP001629392"/>
    </source>
</evidence>
<feature type="signal peptide" evidence="1">
    <location>
        <begin position="1"/>
        <end position="21"/>
    </location>
</feature>